<keyword evidence="3" id="KW-1185">Reference proteome</keyword>
<name>A0A0C3FEJ5_PILCF</name>
<reference evidence="3" key="2">
    <citation type="submission" date="2015-01" db="EMBL/GenBank/DDBJ databases">
        <title>Evolutionary Origins and Diversification of the Mycorrhizal Mutualists.</title>
        <authorList>
            <consortium name="DOE Joint Genome Institute"/>
            <consortium name="Mycorrhizal Genomics Consortium"/>
            <person name="Kohler A."/>
            <person name="Kuo A."/>
            <person name="Nagy L.G."/>
            <person name="Floudas D."/>
            <person name="Copeland A."/>
            <person name="Barry K.W."/>
            <person name="Cichocki N."/>
            <person name="Veneault-Fourrey C."/>
            <person name="LaButti K."/>
            <person name="Lindquist E.A."/>
            <person name="Lipzen A."/>
            <person name="Lundell T."/>
            <person name="Morin E."/>
            <person name="Murat C."/>
            <person name="Riley R."/>
            <person name="Ohm R."/>
            <person name="Sun H."/>
            <person name="Tunlid A."/>
            <person name="Henrissat B."/>
            <person name="Grigoriev I.V."/>
            <person name="Hibbett D.S."/>
            <person name="Martin F."/>
        </authorList>
    </citation>
    <scope>NUCLEOTIDE SEQUENCE [LARGE SCALE GENOMIC DNA]</scope>
    <source>
        <strain evidence="3">F 1598</strain>
    </source>
</reference>
<accession>A0A0C3FEJ5</accession>
<dbReference type="EMBL" id="KN833017">
    <property type="protein sequence ID" value="KIM78399.1"/>
    <property type="molecule type" value="Genomic_DNA"/>
</dbReference>
<reference evidence="2 3" key="1">
    <citation type="submission" date="2014-04" db="EMBL/GenBank/DDBJ databases">
        <authorList>
            <consortium name="DOE Joint Genome Institute"/>
            <person name="Kuo A."/>
            <person name="Tarkka M."/>
            <person name="Buscot F."/>
            <person name="Kohler A."/>
            <person name="Nagy L.G."/>
            <person name="Floudas D."/>
            <person name="Copeland A."/>
            <person name="Barry K.W."/>
            <person name="Cichocki N."/>
            <person name="Veneault-Fourrey C."/>
            <person name="LaButti K."/>
            <person name="Lindquist E.A."/>
            <person name="Lipzen A."/>
            <person name="Lundell T."/>
            <person name="Morin E."/>
            <person name="Murat C."/>
            <person name="Sun H."/>
            <person name="Tunlid A."/>
            <person name="Henrissat B."/>
            <person name="Grigoriev I.V."/>
            <person name="Hibbett D.S."/>
            <person name="Martin F."/>
            <person name="Nordberg H.P."/>
            <person name="Cantor M.N."/>
            <person name="Hua S.X."/>
        </authorList>
    </citation>
    <scope>NUCLEOTIDE SEQUENCE [LARGE SCALE GENOMIC DNA]</scope>
    <source>
        <strain evidence="2 3">F 1598</strain>
    </source>
</reference>
<evidence type="ECO:0000313" key="3">
    <source>
        <dbReference type="Proteomes" id="UP000054166"/>
    </source>
</evidence>
<dbReference type="HOGENOM" id="CLU_2171996_0_0_1"/>
<evidence type="ECO:0000313" key="2">
    <source>
        <dbReference type="EMBL" id="KIM78399.1"/>
    </source>
</evidence>
<proteinExistence type="predicted"/>
<protein>
    <submittedName>
        <fullName evidence="2">Uncharacterized protein</fullName>
    </submittedName>
</protein>
<dbReference type="AlphaFoldDB" id="A0A0C3FEJ5"/>
<organism evidence="2 3">
    <name type="scientific">Piloderma croceum (strain F 1598)</name>
    <dbReference type="NCBI Taxonomy" id="765440"/>
    <lineage>
        <taxon>Eukaryota</taxon>
        <taxon>Fungi</taxon>
        <taxon>Dikarya</taxon>
        <taxon>Basidiomycota</taxon>
        <taxon>Agaricomycotina</taxon>
        <taxon>Agaricomycetes</taxon>
        <taxon>Agaricomycetidae</taxon>
        <taxon>Atheliales</taxon>
        <taxon>Atheliaceae</taxon>
        <taxon>Piloderma</taxon>
    </lineage>
</organism>
<sequence length="110" mass="12158">MPLALSCCISVSEVDLHVTFCRFSSQIPTSWRRIPKPSPSLSLLSSSDSASPSASSKFFSPYLFHLDVFPISFGQKGKERAGSVWLRVIRGTKPPMDRVPCSKVGFSHLR</sequence>
<gene>
    <name evidence="2" type="ORF">PILCRDRAFT_597069</name>
</gene>
<evidence type="ECO:0000256" key="1">
    <source>
        <dbReference type="SAM" id="MobiDB-lite"/>
    </source>
</evidence>
<feature type="region of interest" description="Disordered" evidence="1">
    <location>
        <begin position="34"/>
        <end position="55"/>
    </location>
</feature>
<feature type="compositionally biased region" description="Low complexity" evidence="1">
    <location>
        <begin position="39"/>
        <end position="55"/>
    </location>
</feature>
<dbReference type="InParanoid" id="A0A0C3FEJ5"/>
<dbReference type="Proteomes" id="UP000054166">
    <property type="component" value="Unassembled WGS sequence"/>
</dbReference>